<dbReference type="PANTHER" id="PTHR34808:SF2">
    <property type="entry name" value="EXPRESSED PROTEIN"/>
    <property type="match status" value="1"/>
</dbReference>
<dbReference type="EMBL" id="CAUOFW020001625">
    <property type="protein sequence ID" value="CAK9146930.1"/>
    <property type="molecule type" value="Genomic_DNA"/>
</dbReference>
<feature type="compositionally biased region" description="Polar residues" evidence="1">
    <location>
        <begin position="76"/>
        <end position="85"/>
    </location>
</feature>
<dbReference type="PANTHER" id="PTHR34808">
    <property type="entry name" value="EXPRESSED PROTEIN"/>
    <property type="match status" value="1"/>
</dbReference>
<name>A0ABC8RPM1_9AQUA</name>
<organism evidence="2 3">
    <name type="scientific">Ilex paraguariensis</name>
    <name type="common">yerba mate</name>
    <dbReference type="NCBI Taxonomy" id="185542"/>
    <lineage>
        <taxon>Eukaryota</taxon>
        <taxon>Viridiplantae</taxon>
        <taxon>Streptophyta</taxon>
        <taxon>Embryophyta</taxon>
        <taxon>Tracheophyta</taxon>
        <taxon>Spermatophyta</taxon>
        <taxon>Magnoliopsida</taxon>
        <taxon>eudicotyledons</taxon>
        <taxon>Gunneridae</taxon>
        <taxon>Pentapetalae</taxon>
        <taxon>asterids</taxon>
        <taxon>campanulids</taxon>
        <taxon>Aquifoliales</taxon>
        <taxon>Aquifoliaceae</taxon>
        <taxon>Ilex</taxon>
    </lineage>
</organism>
<comment type="caution">
    <text evidence="2">The sequence shown here is derived from an EMBL/GenBank/DDBJ whole genome shotgun (WGS) entry which is preliminary data.</text>
</comment>
<dbReference type="AlphaFoldDB" id="A0ABC8RPM1"/>
<sequence>MVGLERASSIENEPLTLNIEQIQFAREAALCVVNTRSVEEAVRIFTVGLEPVVSSGSGNNGTMVDYGEEGLEPVVSSGSGNNGTMVENGEEGLEPVVSSGSGNNGTMVDYGEEVDYSIHHLTSPRLRDIASAPF</sequence>
<protein>
    <submittedName>
        <fullName evidence="2">Uncharacterized protein</fullName>
    </submittedName>
</protein>
<accession>A0ABC8RPM1</accession>
<gene>
    <name evidence="2" type="ORF">ILEXP_LOCUS14808</name>
</gene>
<feature type="region of interest" description="Disordered" evidence="1">
    <location>
        <begin position="56"/>
        <end position="104"/>
    </location>
</feature>
<evidence type="ECO:0000313" key="2">
    <source>
        <dbReference type="EMBL" id="CAK9146930.1"/>
    </source>
</evidence>
<evidence type="ECO:0000256" key="1">
    <source>
        <dbReference type="SAM" id="MobiDB-lite"/>
    </source>
</evidence>
<reference evidence="2 3" key="1">
    <citation type="submission" date="2024-02" db="EMBL/GenBank/DDBJ databases">
        <authorList>
            <person name="Vignale AGUSTIN F."/>
            <person name="Sosa J E."/>
            <person name="Modenutti C."/>
        </authorList>
    </citation>
    <scope>NUCLEOTIDE SEQUENCE [LARGE SCALE GENOMIC DNA]</scope>
</reference>
<proteinExistence type="predicted"/>
<evidence type="ECO:0000313" key="3">
    <source>
        <dbReference type="Proteomes" id="UP001642360"/>
    </source>
</evidence>
<keyword evidence="3" id="KW-1185">Reference proteome</keyword>
<dbReference type="Proteomes" id="UP001642360">
    <property type="component" value="Unassembled WGS sequence"/>
</dbReference>